<proteinExistence type="predicted"/>
<dbReference type="InterPro" id="IPR006311">
    <property type="entry name" value="TAT_signal"/>
</dbReference>
<name>A0A1H6SAY9_9BURK</name>
<protein>
    <submittedName>
        <fullName evidence="3">Uncharacterized conserved protein, DUF1501 family</fullName>
    </submittedName>
</protein>
<dbReference type="PANTHER" id="PTHR43737:SF1">
    <property type="entry name" value="DUF1501 DOMAIN-CONTAINING PROTEIN"/>
    <property type="match status" value="1"/>
</dbReference>
<keyword evidence="2" id="KW-0732">Signal</keyword>
<dbReference type="Pfam" id="PF07394">
    <property type="entry name" value="DUF1501"/>
    <property type="match status" value="1"/>
</dbReference>
<dbReference type="OrthoDB" id="9779968at2"/>
<feature type="chain" id="PRO_5011622418" evidence="2">
    <location>
        <begin position="21"/>
        <end position="418"/>
    </location>
</feature>
<gene>
    <name evidence="3" type="ORF">SAMN05192539_1003156</name>
</gene>
<organism evidence="3 4">
    <name type="scientific">Paraburkholderia diazotrophica</name>
    <dbReference type="NCBI Taxonomy" id="667676"/>
    <lineage>
        <taxon>Bacteria</taxon>
        <taxon>Pseudomonadati</taxon>
        <taxon>Pseudomonadota</taxon>
        <taxon>Betaproteobacteria</taxon>
        <taxon>Burkholderiales</taxon>
        <taxon>Burkholderiaceae</taxon>
        <taxon>Paraburkholderia</taxon>
    </lineage>
</organism>
<feature type="region of interest" description="Disordered" evidence="1">
    <location>
        <begin position="144"/>
        <end position="174"/>
    </location>
</feature>
<evidence type="ECO:0000256" key="2">
    <source>
        <dbReference type="SAM" id="SignalP"/>
    </source>
</evidence>
<sequence length="418" mass="43524">MLTRRSFIRVAAAGAGAMLAAPQMVLARVASDRRFVFVIQRGAADGLNTVVPYADPAYAALRGALTVDTSSSSKLDGLFALHPSLTQIGQMYDRREALFVHAVASPYRDRSHFDGQNVLETGGVSPYQAKDGWLNRLVGMMPGANPANRASNRAPNGATNGATDGATNGATNGATTRATTHESAIAFAPTVPMALRGPASVASYAPSALPQAPDDLLARVSQLYEQDAQLRPLWESAMAARGLAGDAGARQDPASLGKLAAGFLSREDGPRIAMIETGGWDTHSAQMPRLAAQLKALDTMLAALRDGLGPAWSKTTVLVATEFGRMAAANGTGGTDHGTASVAMVIGGAVAGGRVVADWPGLRQSDLYEARDLKPTASLDALITGVASESLGLDPHQTARTLFAQERSPQPMTGLIRV</sequence>
<dbReference type="InterPro" id="IPR010869">
    <property type="entry name" value="DUF1501"/>
</dbReference>
<dbReference type="Proteomes" id="UP000198866">
    <property type="component" value="Unassembled WGS sequence"/>
</dbReference>
<dbReference type="PANTHER" id="PTHR43737">
    <property type="entry name" value="BLL7424 PROTEIN"/>
    <property type="match status" value="1"/>
</dbReference>
<evidence type="ECO:0000256" key="1">
    <source>
        <dbReference type="SAM" id="MobiDB-lite"/>
    </source>
</evidence>
<dbReference type="PROSITE" id="PS51318">
    <property type="entry name" value="TAT"/>
    <property type="match status" value="1"/>
</dbReference>
<dbReference type="STRING" id="667676.SAMN05192539_1003156"/>
<evidence type="ECO:0000313" key="4">
    <source>
        <dbReference type="Proteomes" id="UP000198866"/>
    </source>
</evidence>
<reference evidence="4" key="1">
    <citation type="submission" date="2016-10" db="EMBL/GenBank/DDBJ databases">
        <authorList>
            <person name="Varghese N."/>
            <person name="Submissions S."/>
        </authorList>
    </citation>
    <scope>NUCLEOTIDE SEQUENCE [LARGE SCALE GENOMIC DNA]</scope>
    <source>
        <strain evidence="4">LMG 26031</strain>
    </source>
</reference>
<evidence type="ECO:0000313" key="3">
    <source>
        <dbReference type="EMBL" id="SEI65298.1"/>
    </source>
</evidence>
<dbReference type="EMBL" id="FNYE01000003">
    <property type="protein sequence ID" value="SEI65298.1"/>
    <property type="molecule type" value="Genomic_DNA"/>
</dbReference>
<feature type="signal peptide" evidence="2">
    <location>
        <begin position="1"/>
        <end position="20"/>
    </location>
</feature>
<accession>A0A1H6SAY9</accession>
<keyword evidence="4" id="KW-1185">Reference proteome</keyword>
<dbReference type="RefSeq" id="WP_090863893.1">
    <property type="nucleotide sequence ID" value="NZ_FNYE01000003.1"/>
</dbReference>
<dbReference type="AlphaFoldDB" id="A0A1H6SAY9"/>